<dbReference type="AlphaFoldDB" id="A0A6C0ALD6"/>
<evidence type="ECO:0000256" key="4">
    <source>
        <dbReference type="SAM" id="Phobius"/>
    </source>
</evidence>
<dbReference type="InterPro" id="IPR045076">
    <property type="entry name" value="MutS"/>
</dbReference>
<keyword evidence="4" id="KW-0472">Membrane</keyword>
<name>A0A6C0ALD6_9ZZZZ</name>
<dbReference type="GO" id="GO:0006298">
    <property type="term" value="P:mismatch repair"/>
    <property type="evidence" value="ECO:0007669"/>
    <property type="project" value="InterPro"/>
</dbReference>
<keyword evidence="2" id="KW-0067">ATP-binding</keyword>
<accession>A0A6C0ALD6</accession>
<dbReference type="GO" id="GO:0030983">
    <property type="term" value="F:mismatched DNA binding"/>
    <property type="evidence" value="ECO:0007669"/>
    <property type="project" value="InterPro"/>
</dbReference>
<feature type="domain" description="DNA mismatch repair proteins mutS family" evidence="5">
    <location>
        <begin position="382"/>
        <end position="572"/>
    </location>
</feature>
<dbReference type="PANTHER" id="PTHR11361:SF99">
    <property type="entry name" value="DNA MISMATCH REPAIR PROTEIN"/>
    <property type="match status" value="1"/>
</dbReference>
<organism evidence="6">
    <name type="scientific">viral metagenome</name>
    <dbReference type="NCBI Taxonomy" id="1070528"/>
    <lineage>
        <taxon>unclassified sequences</taxon>
        <taxon>metagenomes</taxon>
        <taxon>organismal metagenomes</taxon>
    </lineage>
</organism>
<evidence type="ECO:0000256" key="2">
    <source>
        <dbReference type="ARBA" id="ARBA00022840"/>
    </source>
</evidence>
<keyword evidence="4" id="KW-0812">Transmembrane</keyword>
<keyword evidence="4" id="KW-1133">Transmembrane helix</keyword>
<keyword evidence="1" id="KW-0547">Nucleotide-binding</keyword>
<sequence length="574" mass="67540">MEIEKEKPTQQVYKLFKLPIEYNEKARKIFPNLKDDLELTKNIDPSKKSIYQHILNPQTNIGEQCIDKWCETYTTDTHFLNDTQKLYKNIHDISINKENVDKMTMVWGKIKEDNNFIEKYNYMGWDKLSWLNQSKFYLSITSLYHITSPVWNLFSPLFAIVFPFILLKLMRVPLNMEMYKKVLTKQFQNHIIGQALFNFTSVPMYKKVYLLFMVWIYFYNIYQNVINCYRFYKNIYLITENIHTIKEYGDITLKNIDLVLFKIKNLPSYKKFSLELDMYRDKLYKFNKGLDLLELTGSFRKRLFDMGSIMKEYYTIYNNGELNNILNYSLGFNGYIDNLCGLRENINSKKINQCNYGYEVEFNGLYHPAIEGKIIKNDIKLSKNKIITGPNAAGKTTLLKSTIINILFSQQMGFGYYTSATISPYDYIHCYINIPDTSARDSLFQAEARRCKNILTNIDENAQARHFCIFDELFSGTNPYEAISSGYGYLDYISKKKNINFMLTTHFVKLCKLLDKNKNISNENMETSIKKNKPTYSYKVIPGISKIKGAICVLQDLNYPKSILKKSEKILKKL</sequence>
<dbReference type="PANTHER" id="PTHR11361">
    <property type="entry name" value="DNA MISMATCH REPAIR PROTEIN MUTS FAMILY MEMBER"/>
    <property type="match status" value="1"/>
</dbReference>
<dbReference type="InterPro" id="IPR027417">
    <property type="entry name" value="P-loop_NTPase"/>
</dbReference>
<dbReference type="InterPro" id="IPR000432">
    <property type="entry name" value="DNA_mismatch_repair_MutS_C"/>
</dbReference>
<evidence type="ECO:0000259" key="5">
    <source>
        <dbReference type="SMART" id="SM00534"/>
    </source>
</evidence>
<dbReference type="GO" id="GO:0005524">
    <property type="term" value="F:ATP binding"/>
    <property type="evidence" value="ECO:0007669"/>
    <property type="project" value="UniProtKB-KW"/>
</dbReference>
<proteinExistence type="predicted"/>
<reference evidence="6" key="1">
    <citation type="journal article" date="2020" name="Nature">
        <title>Giant virus diversity and host interactions through global metagenomics.</title>
        <authorList>
            <person name="Schulz F."/>
            <person name="Roux S."/>
            <person name="Paez-Espino D."/>
            <person name="Jungbluth S."/>
            <person name="Walsh D.A."/>
            <person name="Denef V.J."/>
            <person name="McMahon K.D."/>
            <person name="Konstantinidis K.T."/>
            <person name="Eloe-Fadrosh E.A."/>
            <person name="Kyrpides N.C."/>
            <person name="Woyke T."/>
        </authorList>
    </citation>
    <scope>NUCLEOTIDE SEQUENCE</scope>
    <source>
        <strain evidence="6">GVMAG-S-1039698-54</strain>
    </source>
</reference>
<dbReference type="SUPFAM" id="SSF52540">
    <property type="entry name" value="P-loop containing nucleoside triphosphate hydrolases"/>
    <property type="match status" value="1"/>
</dbReference>
<keyword evidence="3" id="KW-0238">DNA-binding</keyword>
<dbReference type="EMBL" id="MN740675">
    <property type="protein sequence ID" value="QHS80151.1"/>
    <property type="molecule type" value="Genomic_DNA"/>
</dbReference>
<protein>
    <recommendedName>
        <fullName evidence="5">DNA mismatch repair proteins mutS family domain-containing protein</fullName>
    </recommendedName>
</protein>
<evidence type="ECO:0000256" key="1">
    <source>
        <dbReference type="ARBA" id="ARBA00022741"/>
    </source>
</evidence>
<feature type="transmembrane region" description="Helical" evidence="4">
    <location>
        <begin position="150"/>
        <end position="170"/>
    </location>
</feature>
<dbReference type="Gene3D" id="3.40.50.300">
    <property type="entry name" value="P-loop containing nucleotide triphosphate hydrolases"/>
    <property type="match status" value="1"/>
</dbReference>
<evidence type="ECO:0000313" key="6">
    <source>
        <dbReference type="EMBL" id="QHS80151.1"/>
    </source>
</evidence>
<dbReference type="SMART" id="SM00534">
    <property type="entry name" value="MUTSac"/>
    <property type="match status" value="1"/>
</dbReference>
<dbReference type="GO" id="GO:0005829">
    <property type="term" value="C:cytosol"/>
    <property type="evidence" value="ECO:0007669"/>
    <property type="project" value="TreeGrafter"/>
</dbReference>
<dbReference type="Pfam" id="PF00488">
    <property type="entry name" value="MutS_V"/>
    <property type="match status" value="1"/>
</dbReference>
<evidence type="ECO:0000256" key="3">
    <source>
        <dbReference type="ARBA" id="ARBA00023125"/>
    </source>
</evidence>
<dbReference type="GO" id="GO:0140664">
    <property type="term" value="F:ATP-dependent DNA damage sensor activity"/>
    <property type="evidence" value="ECO:0007669"/>
    <property type="project" value="InterPro"/>
</dbReference>
<feature type="transmembrane region" description="Helical" evidence="4">
    <location>
        <begin position="208"/>
        <end position="226"/>
    </location>
</feature>